<dbReference type="Pfam" id="PF11392">
    <property type="entry name" value="AllH"/>
    <property type="match status" value="1"/>
</dbReference>
<gene>
    <name evidence="1" type="ORF">ACFQ22_01590</name>
</gene>
<proteinExistence type="predicted"/>
<sequence length="283" mass="31584">MNLNQNRTNGEKSSLLPLHLFNKDHGVVSTVFQHSFNIKFPELLFHVGSISESLSATGITIDDQLVDRLLKAVDVGNRVLYKNNQLFIYTDTDIKTISLSNLTEVDLRIPKVLFDKHSLAQIVGAFRVINFAENWGLGDQYAPQKVVGMIHQSHNAEERTKTLAFLFGRGRGLTPSGDDITVGFLSILTSADYSQLSEWQKTVHERLERGGTTDVSDSYLRAALEGYTSKKMIAFLKVVQNGEIEQLQPAILAIQEFGHTSGTDTLLGMYTALTLLQQDLREK</sequence>
<keyword evidence="2" id="KW-1185">Reference proteome</keyword>
<dbReference type="InterPro" id="IPR021530">
    <property type="entry name" value="AllH-like"/>
</dbReference>
<evidence type="ECO:0000313" key="1">
    <source>
        <dbReference type="EMBL" id="MFD1124056.1"/>
    </source>
</evidence>
<dbReference type="Proteomes" id="UP001597156">
    <property type="component" value="Unassembled WGS sequence"/>
</dbReference>
<reference evidence="2" key="1">
    <citation type="journal article" date="2019" name="Int. J. Syst. Evol. Microbiol.">
        <title>The Global Catalogue of Microorganisms (GCM) 10K type strain sequencing project: providing services to taxonomists for standard genome sequencing and annotation.</title>
        <authorList>
            <consortium name="The Broad Institute Genomics Platform"/>
            <consortium name="The Broad Institute Genome Sequencing Center for Infectious Disease"/>
            <person name="Wu L."/>
            <person name="Ma J."/>
        </authorList>
    </citation>
    <scope>NUCLEOTIDE SEQUENCE [LARGE SCALE GENOMIC DNA]</scope>
    <source>
        <strain evidence="2">CCUG 71848</strain>
    </source>
</reference>
<evidence type="ECO:0000313" key="2">
    <source>
        <dbReference type="Proteomes" id="UP001597156"/>
    </source>
</evidence>
<dbReference type="EMBL" id="JBHTLH010000005">
    <property type="protein sequence ID" value="MFD1124056.1"/>
    <property type="molecule type" value="Genomic_DNA"/>
</dbReference>
<protein>
    <submittedName>
        <fullName evidence="1">DUF2877 domain-containing protein</fullName>
    </submittedName>
</protein>
<comment type="caution">
    <text evidence="1">The sequence shown here is derived from an EMBL/GenBank/DDBJ whole genome shotgun (WGS) entry which is preliminary data.</text>
</comment>
<organism evidence="1 2">
    <name type="scientific">Lentilactobacillus raoultii</name>
    <dbReference type="NCBI Taxonomy" id="1987503"/>
    <lineage>
        <taxon>Bacteria</taxon>
        <taxon>Bacillati</taxon>
        <taxon>Bacillota</taxon>
        <taxon>Bacilli</taxon>
        <taxon>Lactobacillales</taxon>
        <taxon>Lactobacillaceae</taxon>
        <taxon>Lentilactobacillus</taxon>
    </lineage>
</organism>
<name>A0ABW3PLB2_9LACO</name>
<dbReference type="RefSeq" id="WP_225419039.1">
    <property type="nucleotide sequence ID" value="NZ_JBHTLH010000005.1"/>
</dbReference>
<accession>A0ABW3PLB2</accession>